<keyword evidence="4" id="KW-1185">Reference proteome</keyword>
<keyword evidence="1" id="KW-0378">Hydrolase</keyword>
<reference evidence="3 4" key="1">
    <citation type="journal article" date="2019" name="Sci. Rep.">
        <title>Sulfobacillus thermotolerans: new insights into resistance and metabolic capacities of acidophilic chemolithotrophs.</title>
        <authorList>
            <person name="Panyushkina A.E."/>
            <person name="Babenko V.V."/>
            <person name="Nikitina A.S."/>
            <person name="Selezneva O.V."/>
            <person name="Tsaplina I.A."/>
            <person name="Letarova M.A."/>
            <person name="Kostryukova E.S."/>
            <person name="Letarov A.V."/>
        </authorList>
    </citation>
    <scope>NUCLEOTIDE SEQUENCE [LARGE SCALE GENOMIC DNA]</scope>
    <source>
        <strain evidence="3 4">Kr1</strain>
    </source>
</reference>
<dbReference type="Gene3D" id="3.40.720.10">
    <property type="entry name" value="Alkaline Phosphatase, subunit A"/>
    <property type="match status" value="1"/>
</dbReference>
<evidence type="ECO:0000313" key="4">
    <source>
        <dbReference type="Proteomes" id="UP000325292"/>
    </source>
</evidence>
<accession>A0ABM6RQP5</accession>
<dbReference type="Pfam" id="PF04185">
    <property type="entry name" value="Phosphoesterase"/>
    <property type="match status" value="1"/>
</dbReference>
<evidence type="ECO:0000256" key="2">
    <source>
        <dbReference type="SAM" id="Phobius"/>
    </source>
</evidence>
<dbReference type="PANTHER" id="PTHR31956">
    <property type="entry name" value="NON-SPECIFIC PHOSPHOLIPASE C4-RELATED"/>
    <property type="match status" value="1"/>
</dbReference>
<organism evidence="3 4">
    <name type="scientific">Sulfobacillus thermotolerans</name>
    <dbReference type="NCBI Taxonomy" id="338644"/>
    <lineage>
        <taxon>Bacteria</taxon>
        <taxon>Bacillati</taxon>
        <taxon>Bacillota</taxon>
        <taxon>Clostridia</taxon>
        <taxon>Eubacteriales</taxon>
        <taxon>Clostridiales Family XVII. Incertae Sedis</taxon>
        <taxon>Sulfobacillus</taxon>
    </lineage>
</organism>
<evidence type="ECO:0000256" key="1">
    <source>
        <dbReference type="ARBA" id="ARBA00022801"/>
    </source>
</evidence>
<gene>
    <name evidence="3" type="ORF">BXT84_06405</name>
</gene>
<proteinExistence type="predicted"/>
<keyword evidence="2" id="KW-1133">Transmembrane helix</keyword>
<evidence type="ECO:0000313" key="3">
    <source>
        <dbReference type="EMBL" id="AUW93620.1"/>
    </source>
</evidence>
<dbReference type="InterPro" id="IPR017850">
    <property type="entry name" value="Alkaline_phosphatase_core_sf"/>
</dbReference>
<dbReference type="EMBL" id="CP019454">
    <property type="protein sequence ID" value="AUW93620.1"/>
    <property type="molecule type" value="Genomic_DNA"/>
</dbReference>
<protein>
    <recommendedName>
        <fullName evidence="5">Phosphoesterase</fullName>
    </recommendedName>
</protein>
<evidence type="ECO:0008006" key="5">
    <source>
        <dbReference type="Google" id="ProtNLM"/>
    </source>
</evidence>
<feature type="transmembrane region" description="Helical" evidence="2">
    <location>
        <begin position="12"/>
        <end position="32"/>
    </location>
</feature>
<dbReference type="Proteomes" id="UP000325292">
    <property type="component" value="Chromosome"/>
</dbReference>
<sequence>MSKWQSGKKAVRVIIGGAAAIAAVAVAVKMAIGPQFQRAIPQPSRPPVPNFSHVVVIMMENHGDAALLGNRAAPYINQLVRRDGFDRNYFGVTHVSLPNYVALLTGETGHTHSDDPNQTFNQRSLPQQLTAVHKTWQAVMQSIPSSNFQGNWYPGNAQSTTPPSNALYAKKHNPFALLLPLRSSLARHTVTLSRFQEELQQGHVPQFVWITPNLCDDMHGQQPGPKNSCPVSSSQHLVQSGDRFLARLIPQIIHSKSWNRRSVLFLTWDETNTPANLLSVENLRRYLAPGPASPVVPWVHIAIGGGKIPLIVIVGQGEKIDTNLWADHYSILKTIEDSWHLRYLGHANSAQVPVLLPFFKKQ</sequence>
<dbReference type="InterPro" id="IPR007312">
    <property type="entry name" value="Phosphoesterase"/>
</dbReference>
<name>A0ABM6RQP5_9FIRM</name>
<keyword evidence="2" id="KW-0472">Membrane</keyword>
<dbReference type="PANTHER" id="PTHR31956:SF8">
    <property type="entry name" value="ACID PHOSPHATASE PHOA (AFU_ORTHOLOGUE AFUA_1G03570)"/>
    <property type="match status" value="1"/>
</dbReference>
<keyword evidence="2" id="KW-0812">Transmembrane</keyword>